<keyword evidence="1" id="KW-0472">Membrane</keyword>
<accession>A0ABQ3HLF9</accession>
<reference evidence="3" key="1">
    <citation type="journal article" date="2019" name="Int. J. Syst. Evol. Microbiol.">
        <title>The Global Catalogue of Microorganisms (GCM) 10K type strain sequencing project: providing services to taxonomists for standard genome sequencing and annotation.</title>
        <authorList>
            <consortium name="The Broad Institute Genomics Platform"/>
            <consortium name="The Broad Institute Genome Sequencing Center for Infectious Disease"/>
            <person name="Wu L."/>
            <person name="Ma J."/>
        </authorList>
    </citation>
    <scope>NUCLEOTIDE SEQUENCE [LARGE SCALE GENOMIC DNA]</scope>
    <source>
        <strain evidence="3">CGMCC 1.12791</strain>
    </source>
</reference>
<proteinExistence type="predicted"/>
<dbReference type="Proteomes" id="UP000597341">
    <property type="component" value="Unassembled WGS sequence"/>
</dbReference>
<dbReference type="EMBL" id="BNAD01000005">
    <property type="protein sequence ID" value="GHE17499.1"/>
    <property type="molecule type" value="Genomic_DNA"/>
</dbReference>
<sequence>MGTRRRTTQHKDIARSFGGRSGFVSEELDRGGCPPEQMSRAERTLAWWQWSDSANHYEDYADDNHFRLNRLVPSVDLLVAIAIVVLFVGGYGAFIACLALTR</sequence>
<evidence type="ECO:0000256" key="1">
    <source>
        <dbReference type="SAM" id="Phobius"/>
    </source>
</evidence>
<keyword evidence="1" id="KW-1133">Transmembrane helix</keyword>
<evidence type="ECO:0000313" key="3">
    <source>
        <dbReference type="Proteomes" id="UP000597341"/>
    </source>
</evidence>
<protein>
    <submittedName>
        <fullName evidence="2">Uncharacterized protein</fullName>
    </submittedName>
</protein>
<gene>
    <name evidence="2" type="ORF">GCM10011376_21090</name>
</gene>
<organism evidence="2 3">
    <name type="scientific">Nocardioides flavus</name>
    <name type="common">ex Wang et al. 2016</name>
    <dbReference type="NCBI Taxonomy" id="2058780"/>
    <lineage>
        <taxon>Bacteria</taxon>
        <taxon>Bacillati</taxon>
        <taxon>Actinomycetota</taxon>
        <taxon>Actinomycetes</taxon>
        <taxon>Propionibacteriales</taxon>
        <taxon>Nocardioidaceae</taxon>
        <taxon>Nocardioides</taxon>
    </lineage>
</organism>
<name>A0ABQ3HLF9_9ACTN</name>
<comment type="caution">
    <text evidence="2">The sequence shown here is derived from an EMBL/GenBank/DDBJ whole genome shotgun (WGS) entry which is preliminary data.</text>
</comment>
<evidence type="ECO:0000313" key="2">
    <source>
        <dbReference type="EMBL" id="GHE17499.1"/>
    </source>
</evidence>
<feature type="transmembrane region" description="Helical" evidence="1">
    <location>
        <begin position="77"/>
        <end position="101"/>
    </location>
</feature>
<keyword evidence="3" id="KW-1185">Reference proteome</keyword>
<dbReference type="RefSeq" id="WP_191279446.1">
    <property type="nucleotide sequence ID" value="NZ_BNAD01000005.1"/>
</dbReference>
<keyword evidence="1" id="KW-0812">Transmembrane</keyword>